<dbReference type="InterPro" id="IPR027417">
    <property type="entry name" value="P-loop_NTPase"/>
</dbReference>
<keyword evidence="2 5" id="KW-0067">ATP-binding</keyword>
<comment type="caution">
    <text evidence="5">The sequence shown here is derived from an EMBL/GenBank/DDBJ whole genome shotgun (WGS) entry which is preliminary data.</text>
</comment>
<dbReference type="SUPFAM" id="SSF52540">
    <property type="entry name" value="P-loop containing nucleoside triphosphate hydrolases"/>
    <property type="match status" value="2"/>
</dbReference>
<keyword evidence="1" id="KW-0547">Nucleotide-binding</keyword>
<evidence type="ECO:0000313" key="6">
    <source>
        <dbReference type="Proteomes" id="UP001156690"/>
    </source>
</evidence>
<dbReference type="PROSITE" id="PS50893">
    <property type="entry name" value="ABC_TRANSPORTER_2"/>
    <property type="match status" value="1"/>
</dbReference>
<feature type="compositionally biased region" description="Basic and acidic residues" evidence="3">
    <location>
        <begin position="311"/>
        <end position="328"/>
    </location>
</feature>
<dbReference type="InterPro" id="IPR003593">
    <property type="entry name" value="AAA+_ATPase"/>
</dbReference>
<dbReference type="EMBL" id="BSNX01000012">
    <property type="protein sequence ID" value="GLQ72162.1"/>
    <property type="molecule type" value="Genomic_DNA"/>
</dbReference>
<dbReference type="Proteomes" id="UP001156690">
    <property type="component" value="Unassembled WGS sequence"/>
</dbReference>
<reference evidence="6" key="1">
    <citation type="journal article" date="2019" name="Int. J. Syst. Evol. Microbiol.">
        <title>The Global Catalogue of Microorganisms (GCM) 10K type strain sequencing project: providing services to taxonomists for standard genome sequencing and annotation.</title>
        <authorList>
            <consortium name="The Broad Institute Genomics Platform"/>
            <consortium name="The Broad Institute Genome Sequencing Center for Infectious Disease"/>
            <person name="Wu L."/>
            <person name="Ma J."/>
        </authorList>
    </citation>
    <scope>NUCLEOTIDE SEQUENCE [LARGE SCALE GENOMIC DNA]</scope>
    <source>
        <strain evidence="6">NBRC 15640</strain>
    </source>
</reference>
<protein>
    <submittedName>
        <fullName evidence="5">ABC transporter ATP-binding protein</fullName>
    </submittedName>
</protein>
<dbReference type="InterPro" id="IPR003439">
    <property type="entry name" value="ABC_transporter-like_ATP-bd"/>
</dbReference>
<keyword evidence="6" id="KW-1185">Reference proteome</keyword>
<evidence type="ECO:0000256" key="2">
    <source>
        <dbReference type="ARBA" id="ARBA00022840"/>
    </source>
</evidence>
<organism evidence="5 6">
    <name type="scientific">Vibrio penaeicida</name>
    <dbReference type="NCBI Taxonomy" id="104609"/>
    <lineage>
        <taxon>Bacteria</taxon>
        <taxon>Pseudomonadati</taxon>
        <taxon>Pseudomonadota</taxon>
        <taxon>Gammaproteobacteria</taxon>
        <taxon>Vibrionales</taxon>
        <taxon>Vibrionaceae</taxon>
        <taxon>Vibrio</taxon>
    </lineage>
</organism>
<name>A0AAV5NPH7_9VIBR</name>
<evidence type="ECO:0000313" key="5">
    <source>
        <dbReference type="EMBL" id="GLQ72162.1"/>
    </source>
</evidence>
<dbReference type="RefSeq" id="WP_126610411.1">
    <property type="nucleotide sequence ID" value="NZ_AP025145.1"/>
</dbReference>
<dbReference type="InterPro" id="IPR051309">
    <property type="entry name" value="ABCF_ATPase"/>
</dbReference>
<dbReference type="Pfam" id="PF00005">
    <property type="entry name" value="ABC_tran"/>
    <property type="match status" value="2"/>
</dbReference>
<evidence type="ECO:0000256" key="1">
    <source>
        <dbReference type="ARBA" id="ARBA00022741"/>
    </source>
</evidence>
<dbReference type="SMART" id="SM00382">
    <property type="entry name" value="AAA"/>
    <property type="match status" value="2"/>
</dbReference>
<gene>
    <name evidence="5" type="ORF">GCM10007932_15220</name>
</gene>
<sequence length="537" mass="60529">MITSHQNNSFKNNNYQNSTYLRANRLSYHHPDGDWQFKSLQFSVAQGVYGLVGNNGSGKSLLCSLLLKQNSPTLGNIEIQGQVGWLDQQHDSNTIDQSIAQYLGLESALIALERIEKGSVEQADFDLVNDRWDLRNELSKELTELRLPPDPYSSVQTLSGGELTRLRLWVLFLENPDILILDEPSNHLDASGKCWLCNQLTQYQGKALVVSHDRELLNSVDGIFELSSLGIQFYSGNYDTYVQIRDREQASIARKLEETEKQQKLAAKKAQSDHEKAQKRAAQGNKLRKSGSQDKMILDAAKNSAQKSNSAKREMHRQRQSELSELKKQLQSKQSSSHALTLSFESHRQKNQRLLHLQQCTLPYGTEKPINWEVFSGDKWRIDGDNGKGKSTLLKCIFGELTFTSGQCSAKKSLYVDQHFSLLGEAHPLMDLVSIHLPHLTHGEIRNLLAAIGFKRDSVFRVSHQLSGGEKMKLALLIASHQAEPCLLLLDEPDNHLDLNSKRIFANTLRDYSAGFVLVTHDSYFARESGIESTLTI</sequence>
<dbReference type="PANTHER" id="PTHR42855:SF2">
    <property type="entry name" value="DRUG RESISTANCE ABC TRANSPORTER,ATP-BINDING PROTEIN"/>
    <property type="match status" value="1"/>
</dbReference>
<feature type="domain" description="ABC transporter" evidence="4">
    <location>
        <begin position="21"/>
        <end position="253"/>
    </location>
</feature>
<dbReference type="AlphaFoldDB" id="A0AAV5NPH7"/>
<dbReference type="GO" id="GO:0016887">
    <property type="term" value="F:ATP hydrolysis activity"/>
    <property type="evidence" value="ECO:0007669"/>
    <property type="project" value="InterPro"/>
</dbReference>
<evidence type="ECO:0000256" key="3">
    <source>
        <dbReference type="SAM" id="MobiDB-lite"/>
    </source>
</evidence>
<proteinExistence type="predicted"/>
<dbReference type="Gene3D" id="3.40.50.300">
    <property type="entry name" value="P-loop containing nucleotide triphosphate hydrolases"/>
    <property type="match status" value="2"/>
</dbReference>
<dbReference type="PANTHER" id="PTHR42855">
    <property type="entry name" value="ABC TRANSPORTER ATP-BINDING SUBUNIT"/>
    <property type="match status" value="1"/>
</dbReference>
<dbReference type="GO" id="GO:0005524">
    <property type="term" value="F:ATP binding"/>
    <property type="evidence" value="ECO:0007669"/>
    <property type="project" value="UniProtKB-KW"/>
</dbReference>
<evidence type="ECO:0000259" key="4">
    <source>
        <dbReference type="PROSITE" id="PS50893"/>
    </source>
</evidence>
<dbReference type="InterPro" id="IPR017871">
    <property type="entry name" value="ABC_transporter-like_CS"/>
</dbReference>
<feature type="compositionally biased region" description="Low complexity" evidence="3">
    <location>
        <begin position="300"/>
        <end position="309"/>
    </location>
</feature>
<feature type="region of interest" description="Disordered" evidence="3">
    <location>
        <begin position="263"/>
        <end position="340"/>
    </location>
</feature>
<accession>A0AAV5NPH7</accession>
<dbReference type="PROSITE" id="PS00211">
    <property type="entry name" value="ABC_TRANSPORTER_1"/>
    <property type="match status" value="1"/>
</dbReference>